<reference evidence="1 2" key="1">
    <citation type="journal article" date="2012" name="PLoS Pathog.">
        <title>Diverse lifestyles and strategies of plant pathogenesis encoded in the genomes of eighteen Dothideomycetes fungi.</title>
        <authorList>
            <person name="Ohm R.A."/>
            <person name="Feau N."/>
            <person name="Henrissat B."/>
            <person name="Schoch C.L."/>
            <person name="Horwitz B.A."/>
            <person name="Barry K.W."/>
            <person name="Condon B.J."/>
            <person name="Copeland A.C."/>
            <person name="Dhillon B."/>
            <person name="Glaser F."/>
            <person name="Hesse C.N."/>
            <person name="Kosti I."/>
            <person name="LaButti K."/>
            <person name="Lindquist E.A."/>
            <person name="Lucas S."/>
            <person name="Salamov A.A."/>
            <person name="Bradshaw R.E."/>
            <person name="Ciuffetti L."/>
            <person name="Hamelin R.C."/>
            <person name="Kema G.H.J."/>
            <person name="Lawrence C."/>
            <person name="Scott J.A."/>
            <person name="Spatafora J.W."/>
            <person name="Turgeon B.G."/>
            <person name="de Wit P.J.G.M."/>
            <person name="Zhong S."/>
            <person name="Goodwin S.B."/>
            <person name="Grigoriev I.V."/>
        </authorList>
    </citation>
    <scope>NUCLEOTIDE SEQUENCE [LARGE SCALE GENOMIC DNA]</scope>
    <source>
        <strain evidence="1 2">CIRAD86</strain>
    </source>
</reference>
<evidence type="ECO:0000313" key="1">
    <source>
        <dbReference type="EMBL" id="EME81350.1"/>
    </source>
</evidence>
<dbReference type="VEuPathDB" id="FungiDB:MYCFIDRAFT_211818"/>
<dbReference type="EMBL" id="KB446560">
    <property type="protein sequence ID" value="EME81350.1"/>
    <property type="molecule type" value="Genomic_DNA"/>
</dbReference>
<keyword evidence="2" id="KW-1185">Reference proteome</keyword>
<dbReference type="Proteomes" id="UP000016932">
    <property type="component" value="Unassembled WGS sequence"/>
</dbReference>
<name>M2YUE7_PSEFD</name>
<proteinExistence type="predicted"/>
<sequence length="60" mass="6885">MISQSDHPHNYCECGRAPHDRRCYDSVSYVSFGNWDTMRGMGTRNLTFWRGVARTSPTDG</sequence>
<dbReference type="KEGG" id="pfj:MYCFIDRAFT_211818"/>
<accession>M2YUE7</accession>
<gene>
    <name evidence="1" type="ORF">MYCFIDRAFT_211818</name>
</gene>
<dbReference type="AlphaFoldDB" id="M2YUE7"/>
<evidence type="ECO:0000313" key="2">
    <source>
        <dbReference type="Proteomes" id="UP000016932"/>
    </source>
</evidence>
<dbReference type="GeneID" id="19337515"/>
<dbReference type="HOGENOM" id="CLU_2942812_0_0_1"/>
<organism evidence="1 2">
    <name type="scientific">Pseudocercospora fijiensis (strain CIRAD86)</name>
    <name type="common">Black leaf streak disease fungus</name>
    <name type="synonym">Mycosphaerella fijiensis</name>
    <dbReference type="NCBI Taxonomy" id="383855"/>
    <lineage>
        <taxon>Eukaryota</taxon>
        <taxon>Fungi</taxon>
        <taxon>Dikarya</taxon>
        <taxon>Ascomycota</taxon>
        <taxon>Pezizomycotina</taxon>
        <taxon>Dothideomycetes</taxon>
        <taxon>Dothideomycetidae</taxon>
        <taxon>Mycosphaerellales</taxon>
        <taxon>Mycosphaerellaceae</taxon>
        <taxon>Pseudocercospora</taxon>
    </lineage>
</organism>
<protein>
    <submittedName>
        <fullName evidence="1">Uncharacterized protein</fullName>
    </submittedName>
</protein>
<dbReference type="RefSeq" id="XP_007928564.1">
    <property type="nucleotide sequence ID" value="XM_007930373.1"/>
</dbReference>